<feature type="transmembrane region" description="Helical" evidence="9">
    <location>
        <begin position="447"/>
        <end position="464"/>
    </location>
</feature>
<keyword evidence="4 9" id="KW-0812">Transmembrane</keyword>
<dbReference type="PANTHER" id="PTHR11629">
    <property type="entry name" value="VACUOLAR PROTON ATPASES"/>
    <property type="match status" value="1"/>
</dbReference>
<dbReference type="GO" id="GO:0000220">
    <property type="term" value="C:vacuolar proton-transporting V-type ATPase, V0 domain"/>
    <property type="evidence" value="ECO:0007669"/>
    <property type="project" value="InterPro"/>
</dbReference>
<comment type="subcellular location">
    <subcellularLocation>
        <location evidence="1">Membrane</location>
        <topology evidence="1">Multi-pass membrane protein</topology>
    </subcellularLocation>
</comment>
<dbReference type="PIRSF" id="PIRSF001293">
    <property type="entry name" value="ATP6V0A1"/>
    <property type="match status" value="1"/>
</dbReference>
<evidence type="ECO:0000256" key="1">
    <source>
        <dbReference type="ARBA" id="ARBA00004141"/>
    </source>
</evidence>
<feature type="transmembrane region" description="Helical" evidence="9">
    <location>
        <begin position="557"/>
        <end position="577"/>
    </location>
</feature>
<dbReference type="Pfam" id="PF01496">
    <property type="entry name" value="V_ATPase_I"/>
    <property type="match status" value="1"/>
</dbReference>
<evidence type="ECO:0000256" key="9">
    <source>
        <dbReference type="RuleBase" id="RU361189"/>
    </source>
</evidence>
<keyword evidence="7 9" id="KW-0406">Ion transport</keyword>
<evidence type="ECO:0000256" key="5">
    <source>
        <dbReference type="ARBA" id="ARBA00022781"/>
    </source>
</evidence>
<dbReference type="InterPro" id="IPR002490">
    <property type="entry name" value="V-ATPase_116kDa_su"/>
</dbReference>
<sequence>MGELWRSEEMQLVQLYIQIEAAHDIVDEMGKCGLVEFKDLNPHVNAFQRNFINEVKRADEMERKLRFFHKEITEHNKKVSGTGRKMAIRDPDDETMAKHQLDDLEPMLDDYEKQLIEMNSHQEALHRNRNQLVELKHVLEKDDTFFSQAGQREEETYEVEESGAKGLGFISGVIARDKFSLFERVLFRASRGNIFMKFAEIFEDIEDPVDPGKPVKKNVFIVFYHGNALQTKIKKICESFFANLYPCPETPQERKNLLEQVSTRLEDLKLLLSRGENQKAQVLGTIAFSLLSWIQKVKQEKGIYHTMNKFNYDLGRRCLIAEGWIPAKETDQVMARIRQANERSGSLVPPVMNPIQMKDDIPPTYFKTNKYTTAFQGMVDSYGIARYQEINPAVFTMVTFPYEFGIMFGDLGHGFLLLLFALALIYKERDWEGKKINEMIEMFYGGRYLIFLMALFAIYQGILYNEFFSLPMNFGSAWKLDYETNSTFLRRNPDPSHTYVFGVDPVWKGSTNELLYYNSVKMKMSVIIGILQMSLGIVLHLMNALHFGHMYDVFYEFLPRLVFLWSIFGYLCFMIIYKWCQDYVGMDLYNKDADTYNNWLNATNSSDARYKLMTGTNGAPVLLNELIYMALIPAPDLRNRLYNNQLYVQLGLIAVAFICVPLMFCGKPCSQWRDNKKKIYHRLDHPVEAHVENENEPILPATGGGHGHGHDDEEFNCSEAFVHQGLETIEFVLGSVSHTASYLRLWALSLAHSELATVFWDKVMYMLIDLPLKSNLHWIVVAFASFAGHSVWFFATLLVMMFMEGLSAFLHALRLHWVEFQSKFYRGDGRLFQPFTYAKLNEEE</sequence>
<evidence type="ECO:0000256" key="2">
    <source>
        <dbReference type="ARBA" id="ARBA00009904"/>
    </source>
</evidence>
<feature type="transmembrane region" description="Helical" evidence="9">
    <location>
        <begin position="776"/>
        <end position="803"/>
    </location>
</feature>
<dbReference type="GO" id="GO:0051117">
    <property type="term" value="F:ATPase binding"/>
    <property type="evidence" value="ECO:0007669"/>
    <property type="project" value="TreeGrafter"/>
</dbReference>
<dbReference type="PANTHER" id="PTHR11629:SF63">
    <property type="entry name" value="V-TYPE PROTON ATPASE SUBUNIT A"/>
    <property type="match status" value="1"/>
</dbReference>
<dbReference type="GO" id="GO:0046961">
    <property type="term" value="F:proton-transporting ATPase activity, rotational mechanism"/>
    <property type="evidence" value="ECO:0007669"/>
    <property type="project" value="InterPro"/>
</dbReference>
<dbReference type="EMBL" id="GIBP01000561">
    <property type="protein sequence ID" value="NDV29530.1"/>
    <property type="molecule type" value="Transcribed_RNA"/>
</dbReference>
<evidence type="ECO:0000313" key="10">
    <source>
        <dbReference type="EMBL" id="NDV29530.1"/>
    </source>
</evidence>
<evidence type="ECO:0000256" key="6">
    <source>
        <dbReference type="ARBA" id="ARBA00022989"/>
    </source>
</evidence>
<organism evidence="10">
    <name type="scientific">Arcella intermedia</name>
    <dbReference type="NCBI Taxonomy" id="1963864"/>
    <lineage>
        <taxon>Eukaryota</taxon>
        <taxon>Amoebozoa</taxon>
        <taxon>Tubulinea</taxon>
        <taxon>Elardia</taxon>
        <taxon>Arcellinida</taxon>
        <taxon>Sphaerothecina</taxon>
        <taxon>Arcellidae</taxon>
        <taxon>Arcella</taxon>
    </lineage>
</organism>
<accession>A0A6B2KXL5</accession>
<keyword evidence="3 9" id="KW-0813">Transport</keyword>
<comment type="function">
    <text evidence="9">Essential component of the vacuolar proton pump (V-ATPase), a multimeric enzyme that catalyzes the translocation of protons across the membranes. Required for assembly and activity of the V-ATPase.</text>
</comment>
<reference evidence="10" key="1">
    <citation type="journal article" date="2020" name="J. Eukaryot. Microbiol.">
        <title>De novo Sequencing, Assembly and Annotation of the Transcriptome for the Free-Living Testate Amoeba Arcella intermedia.</title>
        <authorList>
            <person name="Ribeiro G.M."/>
            <person name="Porfirio-Sousa A.L."/>
            <person name="Maurer-Alcala X.X."/>
            <person name="Katz L.A."/>
            <person name="Lahr D.J.G."/>
        </authorList>
    </citation>
    <scope>NUCLEOTIDE SEQUENCE</scope>
</reference>
<keyword evidence="6 9" id="KW-1133">Transmembrane helix</keyword>
<dbReference type="AlphaFoldDB" id="A0A6B2KXL5"/>
<dbReference type="InterPro" id="IPR026028">
    <property type="entry name" value="V-type_ATPase_116kDa_su_euka"/>
</dbReference>
<feature type="transmembrane region" description="Helical" evidence="9">
    <location>
        <begin position="646"/>
        <end position="666"/>
    </location>
</feature>
<keyword evidence="8 9" id="KW-0472">Membrane</keyword>
<comment type="similarity">
    <text evidence="2 9">Belongs to the V-ATPase 116 kDa subunit family.</text>
</comment>
<name>A0A6B2KXL5_9EUKA</name>
<keyword evidence="5 9" id="KW-0375">Hydrogen ion transport</keyword>
<dbReference type="GO" id="GO:0007035">
    <property type="term" value="P:vacuolar acidification"/>
    <property type="evidence" value="ECO:0007669"/>
    <property type="project" value="TreeGrafter"/>
</dbReference>
<evidence type="ECO:0000256" key="7">
    <source>
        <dbReference type="ARBA" id="ARBA00023065"/>
    </source>
</evidence>
<proteinExistence type="inferred from homology"/>
<feature type="transmembrane region" description="Helical" evidence="9">
    <location>
        <begin position="524"/>
        <end position="545"/>
    </location>
</feature>
<evidence type="ECO:0000256" key="4">
    <source>
        <dbReference type="ARBA" id="ARBA00022692"/>
    </source>
</evidence>
<evidence type="ECO:0000256" key="8">
    <source>
        <dbReference type="ARBA" id="ARBA00023136"/>
    </source>
</evidence>
<protein>
    <recommendedName>
        <fullName evidence="9">V-type proton ATPase subunit a</fullName>
    </recommendedName>
</protein>
<feature type="transmembrane region" description="Helical" evidence="9">
    <location>
        <begin position="404"/>
        <end position="426"/>
    </location>
</feature>
<evidence type="ECO:0000256" key="3">
    <source>
        <dbReference type="ARBA" id="ARBA00022448"/>
    </source>
</evidence>